<sequence>MVTSQFEAALASEGATGSAEAQLAFQEAFALAESVAAKLQLVHKTFAPGTPDFWFYSSLYKLLDVQTLMETEKHEAAWQVLGENKTQLETVERELTGRSCWRRSQRIHRRRLLLELDLLYKLKRPQEEIKNVTQQLTTSLQVNYQDPEPTGGTAEIRKETHPSALLPELLDLDVMIENRLTFLSYSSEKDSSLKGLLHGLDVYGREKTFQKILTWNGSVEEHWKMLEVFLDDYPFEYADIPGYVDVIVRDVKRKRDKDPVKGYSFNFRAAHGALSFSQLLECARQDPELFRSNSEFAVRGMQLLRAAAEVDSEQCSDLRSEAQNEKELQHLATYVEFLRDFAPSSVGSIQVMVLYRKLQLLNAICCSNANAVPELLNCLVEYVKIAGGRVLNTFSYVGSCGFNAVYQANHNEIIRKSLTTLWSSGIDEKTVFSALSSYLDKGILDVQHALTMIKCGKGVFSQWTDKLKANSQELPSELSSPQLVFCESNPTYFLPDDPLRFYVRILNVKSVTAHLYEIKTIEYYSRLRREIKGDICLDGLLPTEEQVIDLSHLTRWQESRVSVEFNATRKSRRGVFVVEVFEKGMTCRAILRKGFLRHVERITTHGHEFMVLDERGNPLRDARALVLNVKSGGSRAQHGREYTPDDKGSITVPFRHPHEGGSSDKFAIAFCHESFGYFHGSFSYLTESFDVDVDMHIDAEQLLPGFIAQLVTRPRLLVAGLATGESLDLIVNLKVVIEFDLINTSNVGSSSHKEILSFVSLQEAVNSPPSLEIPMDAQSFNVTLEGRVSRPHQDVKTRDLPKVSASKRFKVQRVNDFDSTYTAHFVRRPLEARSPYSPSEFRVLVLGHNGEPIPNATADFFLKHVHSTEEIKVILQADASGEVSLGQLQDIERLKVELGARTGSTKSCSWELPNLRSYRPQIVNCSVEDTVEIPIPFAFSSEVEKWVDNKLVSVCEVVDTVLQNAAHLSAIEVVKNKRNCAVSIAVRVAQEGKYVVYLRPLRLKYPVTVCKKKNMQVNLPLGVIIQPKQVLLATPTLPLTICSQELKTEDKQNLVLEIQLRNTSRNSTHVLVLLKQFLDMRSKKISEVLVADGLAPVTRSGSRLPRLHFRSSPLENDFLKMRKISDEYAYILQRRALVSSSQNPMLLTGSPLLPKPSLLQNPHVMSESDMEVVTVEAGDKVTGFKAVASHEIHSRGGEMRAMATKKHATRRSSTNHGREPSISFLGKQSQLLVSSNVSPDGTVRIDLSGLPFFSSEMESFEVCTIAFDSESGCVCTQELPMMLPGRENKLILPKRDIRLSVEEALVPSEHFQQGDSHECIRPGEVKTLPRSFSSKYALYDSLESAINLWPTLTSGSEVSELASKLKEWRNLSLPEKSSFYFAYACDDFHFYLFRKDPEFFRQYAKPLIQAKISRSLVDYYVLNDESSLRRFYLGPAAFQRLSCVEKLLVAERTTGVEVRTRICQAVVREVDSSYPAECSALSGLFNTVLSQGQVEPSAPPPPPSNSAPGMGFGAAPPNVSRYLGRAEMMPRLQMMCAPSSPCYSPASPVYQSASFGASSAFGMAAAGREREITETTSGSNLMDSDDDFGVRSLDSESDNDDSEEDVDGDGTSEEEAQQKRKKVKQETPYIPPGKVRKVQEKCFFTGQQPALSGRNKFWKEYAEYVSRGQAGERFVSSYFPEALVSITEGLFALAVLDLDIEAKPTQVQLSSSASTHVTLRSSSDAVLYHRSIRPAESTSAANSVLILKQRIHDENEDSNSELLVNKIYTTVVTLSNIGSEHLTDINLLLQIPQGAIPMGSSGFYTKNEIGNVAPNHTDEFKFSFYFPKAGTFAQYPARASLDGQVIAWAKMQDDTASCKVVKCASRVNLTSWSDVSARGSLQEVMQFIESAKPGVTIDYQKLCWRCHDESFFRGILEHFRRKMVFVSGIWKYALLHCDEQAMHEYFASSNDVTQAVGSGSSSSFVDERRLYHTDRFVSEVERFDHCEFGPFLTRRVHPVTGRVNSHVTFGETAKTAGKRILNAETRQYYGDLCQRLGTRTRLNGQHLLVMAYYMVLFDRIEDALHIFSRLESCSGSDDVEVKATVQFAYLAAFLDFFRSNGQLRPMFPVARRVVASYLTHPQPRWRQRFMRIQDFLEEYDAFETQILQDTEMVDAATEGDLLNREAAATTRGSQIKLEASVGEGAMVLLSQCLGQCELAFYPIDVELMFSTEPFNTFSDSAASASSVLLVEPRLQLSVNLSTIPADSNLTKTAVQIPDELNGAQMMVRVRETPSSRTVESVAPPINVIVPYFNSTLKIDVMTQCGILQVLRDGLPVRSCYVKVYAKVSSVGGRTKTEFYKDGYTDLLGKFDYVGINGDLISTVEKFSILISHDKFGAKVEQVDPPVLATSIGDFSNKNEYEMLLY</sequence>
<proteinExistence type="predicted"/>
<comment type="caution">
    <text evidence="2">The sequence shown here is derived from an EMBL/GenBank/DDBJ whole genome shotgun (WGS) entry which is preliminary data.</text>
</comment>
<protein>
    <submittedName>
        <fullName evidence="2">Uncharacterized protein</fullName>
    </submittedName>
</protein>
<evidence type="ECO:0000256" key="1">
    <source>
        <dbReference type="SAM" id="MobiDB-lite"/>
    </source>
</evidence>
<dbReference type="EMBL" id="JAACNO010001491">
    <property type="protein sequence ID" value="KAF4140171.1"/>
    <property type="molecule type" value="Genomic_DNA"/>
</dbReference>
<reference evidence="2" key="1">
    <citation type="submission" date="2020-03" db="EMBL/GenBank/DDBJ databases">
        <title>Hybrid Assembly of Korean Phytophthora infestans isolates.</title>
        <authorList>
            <person name="Prokchorchik M."/>
            <person name="Lee Y."/>
            <person name="Seo J."/>
            <person name="Cho J.-H."/>
            <person name="Park Y.-E."/>
            <person name="Jang D.-C."/>
            <person name="Im J.-S."/>
            <person name="Choi J.-G."/>
            <person name="Park H.-J."/>
            <person name="Lee G.-B."/>
            <person name="Lee Y.-G."/>
            <person name="Hong S.-Y."/>
            <person name="Cho K."/>
            <person name="Sohn K.H."/>
        </authorList>
    </citation>
    <scope>NUCLEOTIDE SEQUENCE</scope>
    <source>
        <strain evidence="2">KR_2_A2</strain>
    </source>
</reference>
<name>A0A8S9UHC5_PHYIN</name>
<organism evidence="2 3">
    <name type="scientific">Phytophthora infestans</name>
    <name type="common">Potato late blight agent</name>
    <name type="synonym">Botrytis infestans</name>
    <dbReference type="NCBI Taxonomy" id="4787"/>
    <lineage>
        <taxon>Eukaryota</taxon>
        <taxon>Sar</taxon>
        <taxon>Stramenopiles</taxon>
        <taxon>Oomycota</taxon>
        <taxon>Peronosporomycetes</taxon>
        <taxon>Peronosporales</taxon>
        <taxon>Peronosporaceae</taxon>
        <taxon>Phytophthora</taxon>
    </lineage>
</organism>
<feature type="region of interest" description="Disordered" evidence="1">
    <location>
        <begin position="1492"/>
        <end position="1513"/>
    </location>
</feature>
<feature type="compositionally biased region" description="Acidic residues" evidence="1">
    <location>
        <begin position="1595"/>
        <end position="1615"/>
    </location>
</feature>
<feature type="region of interest" description="Disordered" evidence="1">
    <location>
        <begin position="1568"/>
        <end position="1631"/>
    </location>
</feature>
<evidence type="ECO:0000313" key="3">
    <source>
        <dbReference type="Proteomes" id="UP000704712"/>
    </source>
</evidence>
<accession>A0A8S9UHC5</accession>
<gene>
    <name evidence="2" type="ORF">GN958_ATG10656</name>
</gene>
<dbReference type="Proteomes" id="UP000704712">
    <property type="component" value="Unassembled WGS sequence"/>
</dbReference>
<evidence type="ECO:0000313" key="2">
    <source>
        <dbReference type="EMBL" id="KAF4140171.1"/>
    </source>
</evidence>